<dbReference type="PROSITE" id="PS50222">
    <property type="entry name" value="EF_HAND_2"/>
    <property type="match status" value="2"/>
</dbReference>
<evidence type="ECO:0000313" key="9">
    <source>
        <dbReference type="Proteomes" id="UP000515208"/>
    </source>
</evidence>
<proteinExistence type="inferred from homology"/>
<dbReference type="GO" id="GO:0005509">
    <property type="term" value="F:calcium ion binding"/>
    <property type="evidence" value="ECO:0007669"/>
    <property type="project" value="UniProtKB-UniRule"/>
</dbReference>
<dbReference type="InterPro" id="IPR002048">
    <property type="entry name" value="EF_hand_dom"/>
</dbReference>
<feature type="domain" description="EF-hand" evidence="8">
    <location>
        <begin position="297"/>
        <end position="329"/>
    </location>
</feature>
<dbReference type="CTD" id="5816"/>
<reference evidence="10" key="1">
    <citation type="submission" date="2025-08" db="UniProtKB">
        <authorList>
            <consortium name="RefSeq"/>
        </authorList>
    </citation>
    <scope>IDENTIFICATION</scope>
    <source>
        <tissue evidence="10">Blood</tissue>
    </source>
</reference>
<dbReference type="InterPro" id="IPR008080">
    <property type="entry name" value="Parvalbumin"/>
</dbReference>
<dbReference type="SUPFAM" id="SSF47473">
    <property type="entry name" value="EF-hand"/>
    <property type="match status" value="1"/>
</dbReference>
<comment type="similarity">
    <text evidence="1 6">Belongs to the parvalbumin family.</text>
</comment>
<accession>A0A6P3J555</accession>
<feature type="compositionally biased region" description="Polar residues" evidence="7">
    <location>
        <begin position="31"/>
        <end position="45"/>
    </location>
</feature>
<feature type="binding site" evidence="5">
    <location>
        <position position="275"/>
    </location>
    <ligand>
        <name>Ca(2+)</name>
        <dbReference type="ChEBI" id="CHEBI:29108"/>
        <label>1</label>
    </ligand>
</feature>
<comment type="function">
    <text evidence="6">In muscle, parvalbumin is thought to be involved in relaxation after contraction. It binds two calcium ions.</text>
</comment>
<feature type="binding site" evidence="5">
    <location>
        <position position="312"/>
    </location>
    <ligand>
        <name>Ca(2+)</name>
        <dbReference type="ChEBI" id="CHEBI:29108"/>
        <label>1</label>
    </ligand>
</feature>
<feature type="binding site" evidence="5">
    <location>
        <position position="271"/>
    </location>
    <ligand>
        <name>Ca(2+)</name>
        <dbReference type="ChEBI" id="CHEBI:29108"/>
        <label>1</label>
    </ligand>
</feature>
<dbReference type="PRINTS" id="PR01697">
    <property type="entry name" value="PARVALBUMIN"/>
</dbReference>
<feature type="binding site" evidence="5">
    <location>
        <position position="282"/>
    </location>
    <ligand>
        <name>Ca(2+)</name>
        <dbReference type="ChEBI" id="CHEBI:29108"/>
        <label>1</label>
    </ligand>
</feature>
<dbReference type="PROSITE" id="PS00018">
    <property type="entry name" value="EF_HAND_1"/>
    <property type="match status" value="2"/>
</dbReference>
<evidence type="ECO:0000256" key="6">
    <source>
        <dbReference type="RuleBase" id="RU368048"/>
    </source>
</evidence>
<dbReference type="PANTHER" id="PTHR11653">
    <property type="entry name" value="PARVALBUMIN ALPHA"/>
    <property type="match status" value="1"/>
</dbReference>
<evidence type="ECO:0000256" key="2">
    <source>
        <dbReference type="ARBA" id="ARBA00022723"/>
    </source>
</evidence>
<dbReference type="OrthoDB" id="26525at2759"/>
<evidence type="ECO:0000256" key="4">
    <source>
        <dbReference type="ARBA" id="ARBA00022837"/>
    </source>
</evidence>
<feature type="region of interest" description="Disordered" evidence="7">
    <location>
        <begin position="161"/>
        <end position="222"/>
    </location>
</feature>
<keyword evidence="2 5" id="KW-0479">Metal-binding</keyword>
<dbReference type="Pfam" id="PF13499">
    <property type="entry name" value="EF-hand_7"/>
    <property type="match status" value="1"/>
</dbReference>
<dbReference type="AlphaFoldDB" id="A0A6P3J555"/>
<gene>
    <name evidence="10" type="primary">PVALB</name>
</gene>
<feature type="region of interest" description="Disordered" evidence="7">
    <location>
        <begin position="93"/>
        <end position="135"/>
    </location>
</feature>
<keyword evidence="3" id="KW-0677">Repeat</keyword>
<feature type="binding site" evidence="5">
    <location>
        <position position="277"/>
    </location>
    <ligand>
        <name>Ca(2+)</name>
        <dbReference type="ChEBI" id="CHEBI:29108"/>
        <label>1</label>
    </ligand>
</feature>
<dbReference type="GeneID" id="105003444"/>
<feature type="compositionally biased region" description="Low complexity" evidence="7">
    <location>
        <begin position="95"/>
        <end position="112"/>
    </location>
</feature>
<feature type="binding site" evidence="5">
    <location>
        <position position="314"/>
    </location>
    <ligand>
        <name>Ca(2+)</name>
        <dbReference type="ChEBI" id="CHEBI:29108"/>
        <label>1</label>
    </ligand>
</feature>
<dbReference type="InterPro" id="IPR018247">
    <property type="entry name" value="EF_Hand_1_Ca_BS"/>
</dbReference>
<dbReference type="PANTHER" id="PTHR11653:SF2">
    <property type="entry name" value="PARVALBUMIN ALPHA"/>
    <property type="match status" value="1"/>
</dbReference>
<feature type="compositionally biased region" description="Basic and acidic residues" evidence="7">
    <location>
        <begin position="52"/>
        <end position="61"/>
    </location>
</feature>
<dbReference type="GO" id="GO:0005737">
    <property type="term" value="C:cytoplasm"/>
    <property type="evidence" value="ECO:0007669"/>
    <property type="project" value="TreeGrafter"/>
</dbReference>
<evidence type="ECO:0000256" key="3">
    <source>
        <dbReference type="ARBA" id="ARBA00022737"/>
    </source>
</evidence>
<evidence type="ECO:0000256" key="7">
    <source>
        <dbReference type="SAM" id="MobiDB-lite"/>
    </source>
</evidence>
<feature type="domain" description="EF-hand" evidence="8">
    <location>
        <begin position="258"/>
        <end position="293"/>
    </location>
</feature>
<evidence type="ECO:0000313" key="10">
    <source>
        <dbReference type="RefSeq" id="XP_010858922.1"/>
    </source>
</evidence>
<dbReference type="RefSeq" id="XP_010858922.1">
    <property type="nucleotide sequence ID" value="XM_010860620.1"/>
</dbReference>
<feature type="binding site" evidence="5">
    <location>
        <position position="273"/>
    </location>
    <ligand>
        <name>Ca(2+)</name>
        <dbReference type="ChEBI" id="CHEBI:29108"/>
        <label>1</label>
    </ligand>
</feature>
<name>A0A6P3J555_BISBB</name>
<evidence type="ECO:0000259" key="8">
    <source>
        <dbReference type="PROSITE" id="PS50222"/>
    </source>
</evidence>
<feature type="binding site" evidence="5">
    <location>
        <position position="316"/>
    </location>
    <ligand>
        <name>Ca(2+)</name>
        <dbReference type="ChEBI" id="CHEBI:29108"/>
        <label>1</label>
    </ligand>
</feature>
<keyword evidence="9" id="KW-1185">Reference proteome</keyword>
<feature type="compositionally biased region" description="Gly residues" evidence="7">
    <location>
        <begin position="113"/>
        <end position="122"/>
    </location>
</feature>
<evidence type="ECO:0000256" key="1">
    <source>
        <dbReference type="ARBA" id="ARBA00009753"/>
    </source>
</evidence>
<feature type="binding site" evidence="5">
    <location>
        <position position="310"/>
    </location>
    <ligand>
        <name>Ca(2+)</name>
        <dbReference type="ChEBI" id="CHEBI:29108"/>
        <label>1</label>
    </ligand>
</feature>
<dbReference type="SMART" id="SM00054">
    <property type="entry name" value="EFh"/>
    <property type="match status" value="2"/>
</dbReference>
<dbReference type="Gene3D" id="1.10.238.10">
    <property type="entry name" value="EF-hand"/>
    <property type="match status" value="1"/>
</dbReference>
<sequence length="329" mass="35370">MPGASTGVPTHNKVMWESSGGQGSLPDGISHQPTFRSRFQPSTPHLSILPEEAGHPRRCADPRPCVAPGRRFLLALDGRKTLQLGKRAPFKFQGLPLPLEPRLQPLESQGPPAGRGGSGGGTVRPPASPVSTDRRLSWTEPLWLRAEPRAPWLCARPAGRSMEEGPRHYPNLAPPGPGADSELGGRAPGLTTETLGRQRLGNRAARTQVPDQGRRPGWKAGPLGPCERSGLFKALGGAIAVDSFDHKKFFQMVGLKKKSPEDVKKVFHILDKDKSGFIEEEELGFILKGFSPDARDLSVKETKTLLAAGDKDGDGKIGADEFSTLVAES</sequence>
<dbReference type="CDD" id="cd16254">
    <property type="entry name" value="EFh_parvalbumin_alpha"/>
    <property type="match status" value="1"/>
</dbReference>
<dbReference type="KEGG" id="bbis:105003444"/>
<feature type="binding site" evidence="5">
    <location>
        <position position="321"/>
    </location>
    <ligand>
        <name>Ca(2+)</name>
        <dbReference type="ChEBI" id="CHEBI:29108"/>
        <label>1</label>
    </ligand>
</feature>
<evidence type="ECO:0000256" key="5">
    <source>
        <dbReference type="PIRSR" id="PIRSR608080-1"/>
    </source>
</evidence>
<feature type="region of interest" description="Disordered" evidence="7">
    <location>
        <begin position="1"/>
        <end position="64"/>
    </location>
</feature>
<dbReference type="FunFam" id="1.10.238.10:FF:000060">
    <property type="entry name" value="Parvalbumin, thymic"/>
    <property type="match status" value="1"/>
</dbReference>
<dbReference type="Proteomes" id="UP000515208">
    <property type="component" value="Unplaced"/>
</dbReference>
<keyword evidence="4 5" id="KW-0106">Calcium</keyword>
<protein>
    <recommendedName>
        <fullName evidence="6">Parvalbumin</fullName>
    </recommendedName>
</protein>
<organism evidence="9 10">
    <name type="scientific">Bison bison bison</name>
    <name type="common">North American plains bison</name>
    <dbReference type="NCBI Taxonomy" id="43346"/>
    <lineage>
        <taxon>Eukaryota</taxon>
        <taxon>Metazoa</taxon>
        <taxon>Chordata</taxon>
        <taxon>Craniata</taxon>
        <taxon>Vertebrata</taxon>
        <taxon>Euteleostomi</taxon>
        <taxon>Mammalia</taxon>
        <taxon>Eutheria</taxon>
        <taxon>Laurasiatheria</taxon>
        <taxon>Artiodactyla</taxon>
        <taxon>Ruminantia</taxon>
        <taxon>Pecora</taxon>
        <taxon>Bovidae</taxon>
        <taxon>Bovinae</taxon>
        <taxon>Bison</taxon>
    </lineage>
</organism>
<dbReference type="InterPro" id="IPR011992">
    <property type="entry name" value="EF-hand-dom_pair"/>
</dbReference>